<keyword evidence="1" id="KW-0732">Signal</keyword>
<evidence type="ECO:0008006" key="4">
    <source>
        <dbReference type="Google" id="ProtNLM"/>
    </source>
</evidence>
<gene>
    <name evidence="2" type="ORF">FRY97_04940</name>
</gene>
<dbReference type="OrthoDB" id="8901262at2"/>
<evidence type="ECO:0000256" key="1">
    <source>
        <dbReference type="SAM" id="SignalP"/>
    </source>
</evidence>
<dbReference type="PANTHER" id="PTHR40050">
    <property type="entry name" value="INNER SPORE COAT PROTEIN H"/>
    <property type="match status" value="1"/>
</dbReference>
<feature type="signal peptide" evidence="1">
    <location>
        <begin position="1"/>
        <end position="20"/>
    </location>
</feature>
<evidence type="ECO:0000313" key="2">
    <source>
        <dbReference type="EMBL" id="TXB66537.1"/>
    </source>
</evidence>
<organism evidence="2 3">
    <name type="scientific">Phaeodactylibacter luteus</name>
    <dbReference type="NCBI Taxonomy" id="1564516"/>
    <lineage>
        <taxon>Bacteria</taxon>
        <taxon>Pseudomonadati</taxon>
        <taxon>Bacteroidota</taxon>
        <taxon>Saprospiria</taxon>
        <taxon>Saprospirales</taxon>
        <taxon>Haliscomenobacteraceae</taxon>
        <taxon>Phaeodactylibacter</taxon>
    </lineage>
</organism>
<sequence>MLKSICLFFLLAGTATLAFAQAEAPALYKLDKVHEVHIQFDHENWDDILDSMKQSGLEERLLADVRFDGETFKGAGVRYKGNSSYFSVRKYDYAKLPFNIDVNETEQGHKLDGGYDKLKLSNVFRDPSFLREALSYQIANKYMVSPRANFVKVFINDEYFGLYSNAESIDDELLDQYFGEHDGVLFKCDPAWGYEAPSSCPEGDKASLQYLGQDSACYMGKYELKSDHGWAELIALTDILNNRPEKLDSVFAVDEALWMLAFNSVLVNLDSYTGRFCHNYYLYQDQAGVFHPIIWDLNLSFGGFRYDGLGKPLTLEDMQTLSPFIHYKQKNEKRPLITQLLADDLYRKMYIAHIKTIVEDNFLDSTYLHEGRKLQSLIREHVVADTNRLYEVKGFEKNLYETAKADKVAIVGIAELMEARKEYLLSHPLVSKPQPVVEEVECIDLGSGSLAVAASISGAEAAWLFYRYGKTGAFRKLPLLDDGAHADEMQADGVFANILENAPAGEELQYYIVGENQYAASLSPERASFEYHTFPIKK</sequence>
<keyword evidence="3" id="KW-1185">Reference proteome</keyword>
<feature type="chain" id="PRO_5022678272" description="Spore coat protein CotH" evidence="1">
    <location>
        <begin position="21"/>
        <end position="538"/>
    </location>
</feature>
<dbReference type="PANTHER" id="PTHR40050:SF1">
    <property type="entry name" value="INNER SPORE COAT PROTEIN H"/>
    <property type="match status" value="1"/>
</dbReference>
<proteinExistence type="predicted"/>
<dbReference type="AlphaFoldDB" id="A0A5C6RWS9"/>
<dbReference type="Proteomes" id="UP000321580">
    <property type="component" value="Unassembled WGS sequence"/>
</dbReference>
<accession>A0A5C6RWS9</accession>
<reference evidence="2 3" key="1">
    <citation type="submission" date="2019-08" db="EMBL/GenBank/DDBJ databases">
        <title>Genome of Phaeodactylibacter luteus.</title>
        <authorList>
            <person name="Bowman J.P."/>
        </authorList>
    </citation>
    <scope>NUCLEOTIDE SEQUENCE [LARGE SCALE GENOMIC DNA]</scope>
    <source>
        <strain evidence="2 3">KCTC 42180</strain>
    </source>
</reference>
<protein>
    <recommendedName>
        <fullName evidence="4">Spore coat protein CotH</fullName>
    </recommendedName>
</protein>
<dbReference type="EMBL" id="VOOR01000007">
    <property type="protein sequence ID" value="TXB66537.1"/>
    <property type="molecule type" value="Genomic_DNA"/>
</dbReference>
<name>A0A5C6RWS9_9BACT</name>
<dbReference type="InterPro" id="IPR014867">
    <property type="entry name" value="Spore_coat_CotH_CotH2/3/7"/>
</dbReference>
<comment type="caution">
    <text evidence="2">The sequence shown here is derived from an EMBL/GenBank/DDBJ whole genome shotgun (WGS) entry which is preliminary data.</text>
</comment>
<dbReference type="Pfam" id="PF08757">
    <property type="entry name" value="CotH"/>
    <property type="match status" value="1"/>
</dbReference>
<evidence type="ECO:0000313" key="3">
    <source>
        <dbReference type="Proteomes" id="UP000321580"/>
    </source>
</evidence>
<dbReference type="RefSeq" id="WP_147166326.1">
    <property type="nucleotide sequence ID" value="NZ_VOOR01000007.1"/>
</dbReference>